<feature type="transmembrane region" description="Helical" evidence="1">
    <location>
        <begin position="139"/>
        <end position="158"/>
    </location>
</feature>
<dbReference type="EMBL" id="MU004192">
    <property type="protein sequence ID" value="KAF2493099.1"/>
    <property type="molecule type" value="Genomic_DNA"/>
</dbReference>
<reference evidence="2" key="1">
    <citation type="journal article" date="2020" name="Stud. Mycol.">
        <title>101 Dothideomycetes genomes: a test case for predicting lifestyles and emergence of pathogens.</title>
        <authorList>
            <person name="Haridas S."/>
            <person name="Albert R."/>
            <person name="Binder M."/>
            <person name="Bloem J."/>
            <person name="Labutti K."/>
            <person name="Salamov A."/>
            <person name="Andreopoulos B."/>
            <person name="Baker S."/>
            <person name="Barry K."/>
            <person name="Bills G."/>
            <person name="Bluhm B."/>
            <person name="Cannon C."/>
            <person name="Castanera R."/>
            <person name="Culley D."/>
            <person name="Daum C."/>
            <person name="Ezra D."/>
            <person name="Gonzalez J."/>
            <person name="Henrissat B."/>
            <person name="Kuo A."/>
            <person name="Liang C."/>
            <person name="Lipzen A."/>
            <person name="Lutzoni F."/>
            <person name="Magnuson J."/>
            <person name="Mondo S."/>
            <person name="Nolan M."/>
            <person name="Ohm R."/>
            <person name="Pangilinan J."/>
            <person name="Park H.-J."/>
            <person name="Ramirez L."/>
            <person name="Alfaro M."/>
            <person name="Sun H."/>
            <person name="Tritt A."/>
            <person name="Yoshinaga Y."/>
            <person name="Zwiers L.-H."/>
            <person name="Turgeon B."/>
            <person name="Goodwin S."/>
            <person name="Spatafora J."/>
            <person name="Crous P."/>
            <person name="Grigoriev I."/>
        </authorList>
    </citation>
    <scope>NUCLEOTIDE SEQUENCE</scope>
    <source>
        <strain evidence="2">CBS 269.34</strain>
    </source>
</reference>
<keyword evidence="1" id="KW-0472">Membrane</keyword>
<evidence type="ECO:0000313" key="2">
    <source>
        <dbReference type="EMBL" id="KAF2493099.1"/>
    </source>
</evidence>
<feature type="transmembrane region" description="Helical" evidence="1">
    <location>
        <begin position="220"/>
        <end position="245"/>
    </location>
</feature>
<accession>A0A6A6QLT6</accession>
<keyword evidence="1" id="KW-0812">Transmembrane</keyword>
<keyword evidence="3" id="KW-1185">Reference proteome</keyword>
<dbReference type="OrthoDB" id="5327992at2759"/>
<feature type="transmembrane region" description="Helical" evidence="1">
    <location>
        <begin position="37"/>
        <end position="61"/>
    </location>
</feature>
<sequence>MAEQLVSWQTAFWFLPPIALNTMLQPSRRLCGFTPELHTYLCSSSIICAVDSVVVLIRLIFTSIHSGSFKIAVQATLDVQPEDSPQSVHVTAEQPIKARLRALERATFARWTLGFAIGALPQFIKLQSFSGVPWTQAWAWMYLANFFLIELLTLLDYWMRDVEETTPLEQPVPFQFDRYCGGLALVGHFALAVWTLQSLWVRVLHSAIHDDTWDDNSPYALYLIGYVISLSIIRYAFFFLASLLVQTRAKWQPLTLPRYLNPFLKMMGSFSTRLPNGNRDMIRNRFLGWTSAVRELFCWIYDFTASDSGFLAIRYLEAVFPCFACLILLATIAFLLRVPTWLSTGSWGKSWKESALLLPVREEERSPIRLNDASFTLSMFLVSLTLAVFWYSFCFDSEGTYKPDWTNRFG</sequence>
<feature type="transmembrane region" description="Helical" evidence="1">
    <location>
        <begin position="373"/>
        <end position="393"/>
    </location>
</feature>
<organism evidence="2 3">
    <name type="scientific">Lophium mytilinum</name>
    <dbReference type="NCBI Taxonomy" id="390894"/>
    <lineage>
        <taxon>Eukaryota</taxon>
        <taxon>Fungi</taxon>
        <taxon>Dikarya</taxon>
        <taxon>Ascomycota</taxon>
        <taxon>Pezizomycotina</taxon>
        <taxon>Dothideomycetes</taxon>
        <taxon>Pleosporomycetidae</taxon>
        <taxon>Mytilinidiales</taxon>
        <taxon>Mytilinidiaceae</taxon>
        <taxon>Lophium</taxon>
    </lineage>
</organism>
<evidence type="ECO:0000313" key="3">
    <source>
        <dbReference type="Proteomes" id="UP000799750"/>
    </source>
</evidence>
<feature type="transmembrane region" description="Helical" evidence="1">
    <location>
        <begin position="107"/>
        <end position="124"/>
    </location>
</feature>
<dbReference type="AlphaFoldDB" id="A0A6A6QLT6"/>
<gene>
    <name evidence="2" type="ORF">BU16DRAFT_71437</name>
</gene>
<evidence type="ECO:0000256" key="1">
    <source>
        <dbReference type="SAM" id="Phobius"/>
    </source>
</evidence>
<protein>
    <submittedName>
        <fullName evidence="2">Uncharacterized protein</fullName>
    </submittedName>
</protein>
<feature type="transmembrane region" description="Helical" evidence="1">
    <location>
        <begin position="318"/>
        <end position="336"/>
    </location>
</feature>
<name>A0A6A6QLT6_9PEZI</name>
<feature type="transmembrane region" description="Helical" evidence="1">
    <location>
        <begin position="179"/>
        <end position="200"/>
    </location>
</feature>
<keyword evidence="1" id="KW-1133">Transmembrane helix</keyword>
<dbReference type="Proteomes" id="UP000799750">
    <property type="component" value="Unassembled WGS sequence"/>
</dbReference>
<proteinExistence type="predicted"/>